<keyword evidence="9" id="KW-1185">Reference proteome</keyword>
<keyword evidence="2" id="KW-0805">Transcription regulation</keyword>
<dbReference type="InterPro" id="IPR014284">
    <property type="entry name" value="RNA_pol_sigma-70_dom"/>
</dbReference>
<dbReference type="GO" id="GO:0016987">
    <property type="term" value="F:sigma factor activity"/>
    <property type="evidence" value="ECO:0007669"/>
    <property type="project" value="UniProtKB-KW"/>
</dbReference>
<dbReference type="Proteomes" id="UP000198814">
    <property type="component" value="Unassembled WGS sequence"/>
</dbReference>
<evidence type="ECO:0000313" key="7">
    <source>
        <dbReference type="EMBL" id="PTQ72071.1"/>
    </source>
</evidence>
<dbReference type="PANTHER" id="PTHR43133">
    <property type="entry name" value="RNA POLYMERASE ECF-TYPE SIGMA FACTO"/>
    <property type="match status" value="1"/>
</dbReference>
<dbReference type="Gene3D" id="1.10.10.10">
    <property type="entry name" value="Winged helix-like DNA-binding domain superfamily/Winged helix DNA-binding domain"/>
    <property type="match status" value="1"/>
</dbReference>
<sequence>MKTPSTTTISTAVIDAYYREHHSWLVNWLRKKVGCPHQASDLSHDTFVRLLSLQQLPHLLEPRAYLLVTANRLMINLNRKHKVEQETLRCLFTLTFEQTCQDVAYVFAVRQLLERTLLMLIEELDERSRQAFVMARIDGMTYAEIARIMKVSESRVKQHLVKALAYCHQRLYQFKAEMYV</sequence>
<dbReference type="Pfam" id="PF08281">
    <property type="entry name" value="Sigma70_r4_2"/>
    <property type="match status" value="1"/>
</dbReference>
<evidence type="ECO:0000259" key="5">
    <source>
        <dbReference type="Pfam" id="PF04542"/>
    </source>
</evidence>
<dbReference type="OrthoDB" id="8536462at2"/>
<evidence type="ECO:0000256" key="1">
    <source>
        <dbReference type="ARBA" id="ARBA00010641"/>
    </source>
</evidence>
<dbReference type="InterPro" id="IPR013324">
    <property type="entry name" value="RNA_pol_sigma_r3/r4-like"/>
</dbReference>
<dbReference type="CDD" id="cd06171">
    <property type="entry name" value="Sigma70_r4"/>
    <property type="match status" value="1"/>
</dbReference>
<dbReference type="SUPFAM" id="SSF88659">
    <property type="entry name" value="Sigma3 and sigma4 domains of RNA polymerase sigma factors"/>
    <property type="match status" value="1"/>
</dbReference>
<gene>
    <name evidence="7" type="ORF">C8R26_12940</name>
    <name evidence="8" type="ORF">SAMN05216333_12518</name>
</gene>
<reference evidence="8" key="1">
    <citation type="submission" date="2016-10" db="EMBL/GenBank/DDBJ databases">
        <authorList>
            <person name="de Groot N.N."/>
        </authorList>
    </citation>
    <scope>NUCLEOTIDE SEQUENCE [LARGE SCALE GENOMIC DNA]</scope>
    <source>
        <strain evidence="8">Nm76</strain>
    </source>
</reference>
<dbReference type="PANTHER" id="PTHR43133:SF63">
    <property type="entry name" value="RNA POLYMERASE SIGMA FACTOR FECI-RELATED"/>
    <property type="match status" value="1"/>
</dbReference>
<evidence type="ECO:0000256" key="4">
    <source>
        <dbReference type="ARBA" id="ARBA00023163"/>
    </source>
</evidence>
<dbReference type="SUPFAM" id="SSF88946">
    <property type="entry name" value="Sigma2 domain of RNA polymerase sigma factors"/>
    <property type="match status" value="1"/>
</dbReference>
<dbReference type="InterPro" id="IPR007627">
    <property type="entry name" value="RNA_pol_sigma70_r2"/>
</dbReference>
<evidence type="ECO:0000256" key="3">
    <source>
        <dbReference type="ARBA" id="ARBA00023082"/>
    </source>
</evidence>
<feature type="domain" description="RNA polymerase sigma factor 70 region 4 type 2" evidence="6">
    <location>
        <begin position="116"/>
        <end position="167"/>
    </location>
</feature>
<dbReference type="Gene3D" id="1.10.1740.10">
    <property type="match status" value="1"/>
</dbReference>
<keyword evidence="4" id="KW-0804">Transcription</keyword>
<evidence type="ECO:0000313" key="9">
    <source>
        <dbReference type="Proteomes" id="UP000198814"/>
    </source>
</evidence>
<dbReference type="Pfam" id="PF04542">
    <property type="entry name" value="Sigma70_r2"/>
    <property type="match status" value="1"/>
</dbReference>
<evidence type="ECO:0000313" key="8">
    <source>
        <dbReference type="EMBL" id="SEO90984.1"/>
    </source>
</evidence>
<proteinExistence type="inferred from homology"/>
<reference evidence="9" key="2">
    <citation type="submission" date="2016-10" db="EMBL/GenBank/DDBJ databases">
        <authorList>
            <person name="Varghese N."/>
            <person name="Submissions S."/>
        </authorList>
    </citation>
    <scope>NUCLEOTIDE SEQUENCE [LARGE SCALE GENOMIC DNA]</scope>
    <source>
        <strain evidence="9">Nm76</strain>
    </source>
</reference>
<dbReference type="EMBL" id="QAOI01000029">
    <property type="protein sequence ID" value="PTQ72071.1"/>
    <property type="molecule type" value="Genomic_DNA"/>
</dbReference>
<evidence type="ECO:0000313" key="10">
    <source>
        <dbReference type="Proteomes" id="UP000244128"/>
    </source>
</evidence>
<name>A0A1H8TKA4_9PROT</name>
<dbReference type="GO" id="GO:0006352">
    <property type="term" value="P:DNA-templated transcription initiation"/>
    <property type="evidence" value="ECO:0007669"/>
    <property type="project" value="InterPro"/>
</dbReference>
<evidence type="ECO:0000259" key="6">
    <source>
        <dbReference type="Pfam" id="PF08281"/>
    </source>
</evidence>
<comment type="similarity">
    <text evidence="1">Belongs to the sigma-70 factor family. ECF subfamily.</text>
</comment>
<dbReference type="RefSeq" id="WP_090321519.1">
    <property type="nucleotide sequence ID" value="NZ_FNOE01000028.1"/>
</dbReference>
<dbReference type="InterPro" id="IPR039425">
    <property type="entry name" value="RNA_pol_sigma-70-like"/>
</dbReference>
<dbReference type="InterPro" id="IPR013325">
    <property type="entry name" value="RNA_pol_sigma_r2"/>
</dbReference>
<evidence type="ECO:0000256" key="2">
    <source>
        <dbReference type="ARBA" id="ARBA00023015"/>
    </source>
</evidence>
<dbReference type="InterPro" id="IPR036388">
    <property type="entry name" value="WH-like_DNA-bd_sf"/>
</dbReference>
<accession>A0A1H8TKA4</accession>
<organism evidence="8 9">
    <name type="scientific">Nitrosomonas oligotropha</name>
    <dbReference type="NCBI Taxonomy" id="42354"/>
    <lineage>
        <taxon>Bacteria</taxon>
        <taxon>Pseudomonadati</taxon>
        <taxon>Pseudomonadota</taxon>
        <taxon>Betaproteobacteria</taxon>
        <taxon>Nitrosomonadales</taxon>
        <taxon>Nitrosomonadaceae</taxon>
        <taxon>Nitrosomonas</taxon>
    </lineage>
</organism>
<protein>
    <submittedName>
        <fullName evidence="7">RNA polymerase sigma-70 factor (ECF subfamily)</fullName>
    </submittedName>
    <submittedName>
        <fullName evidence="8">RNA polymerase sigma-70 factor, ECF subfamily</fullName>
    </submittedName>
</protein>
<dbReference type="GO" id="GO:0003677">
    <property type="term" value="F:DNA binding"/>
    <property type="evidence" value="ECO:0007669"/>
    <property type="project" value="InterPro"/>
</dbReference>
<dbReference type="Proteomes" id="UP000244128">
    <property type="component" value="Unassembled WGS sequence"/>
</dbReference>
<dbReference type="AlphaFoldDB" id="A0A1H8TKA4"/>
<reference evidence="7 10" key="3">
    <citation type="submission" date="2018-04" db="EMBL/GenBank/DDBJ databases">
        <title>Active sludge and wastewater microbial communities from Klosterneuburg, Austria.</title>
        <authorList>
            <person name="Wagner M."/>
        </authorList>
    </citation>
    <scope>NUCLEOTIDE SEQUENCE [LARGE SCALE GENOMIC DNA]</scope>
    <source>
        <strain evidence="7 10">Nm49</strain>
    </source>
</reference>
<dbReference type="EMBL" id="FODO01000025">
    <property type="protein sequence ID" value="SEO90984.1"/>
    <property type="molecule type" value="Genomic_DNA"/>
</dbReference>
<dbReference type="NCBIfam" id="TIGR02937">
    <property type="entry name" value="sigma70-ECF"/>
    <property type="match status" value="1"/>
</dbReference>
<keyword evidence="3" id="KW-0731">Sigma factor</keyword>
<dbReference type="InterPro" id="IPR013249">
    <property type="entry name" value="RNA_pol_sigma70_r4_t2"/>
</dbReference>
<feature type="domain" description="RNA polymerase sigma-70 region 2" evidence="5">
    <location>
        <begin position="18"/>
        <end position="82"/>
    </location>
</feature>
<dbReference type="STRING" id="42354.SAMN05216333_12518"/>